<dbReference type="AlphaFoldDB" id="A0A0A8Y4X2"/>
<sequence length="24" mass="2946">MTENCGHEHEYLQFKKSQIIRIKL</sequence>
<name>A0A0A8Y4X2_ARUDO</name>
<protein>
    <submittedName>
        <fullName evidence="1">Uncharacterized protein</fullName>
    </submittedName>
</protein>
<evidence type="ECO:0000313" key="1">
    <source>
        <dbReference type="EMBL" id="JAD21009.1"/>
    </source>
</evidence>
<reference evidence="1" key="2">
    <citation type="journal article" date="2015" name="Data Brief">
        <title>Shoot transcriptome of the giant reed, Arundo donax.</title>
        <authorList>
            <person name="Barrero R.A."/>
            <person name="Guerrero F.D."/>
            <person name="Moolhuijzen P."/>
            <person name="Goolsby J.A."/>
            <person name="Tidwell J."/>
            <person name="Bellgard S.E."/>
            <person name="Bellgard M.I."/>
        </authorList>
    </citation>
    <scope>NUCLEOTIDE SEQUENCE</scope>
    <source>
        <tissue evidence="1">Shoot tissue taken approximately 20 cm above the soil surface</tissue>
    </source>
</reference>
<accession>A0A0A8Y4X2</accession>
<proteinExistence type="predicted"/>
<organism evidence="1">
    <name type="scientific">Arundo donax</name>
    <name type="common">Giant reed</name>
    <name type="synonym">Donax arundinaceus</name>
    <dbReference type="NCBI Taxonomy" id="35708"/>
    <lineage>
        <taxon>Eukaryota</taxon>
        <taxon>Viridiplantae</taxon>
        <taxon>Streptophyta</taxon>
        <taxon>Embryophyta</taxon>
        <taxon>Tracheophyta</taxon>
        <taxon>Spermatophyta</taxon>
        <taxon>Magnoliopsida</taxon>
        <taxon>Liliopsida</taxon>
        <taxon>Poales</taxon>
        <taxon>Poaceae</taxon>
        <taxon>PACMAD clade</taxon>
        <taxon>Arundinoideae</taxon>
        <taxon>Arundineae</taxon>
        <taxon>Arundo</taxon>
    </lineage>
</organism>
<reference evidence="1" key="1">
    <citation type="submission" date="2014-09" db="EMBL/GenBank/DDBJ databases">
        <authorList>
            <person name="Magalhaes I.L.F."/>
            <person name="Oliveira U."/>
            <person name="Santos F.R."/>
            <person name="Vidigal T.H.D.A."/>
            <person name="Brescovit A.D."/>
            <person name="Santos A.J."/>
        </authorList>
    </citation>
    <scope>NUCLEOTIDE SEQUENCE</scope>
    <source>
        <tissue evidence="1">Shoot tissue taken approximately 20 cm above the soil surface</tissue>
    </source>
</reference>
<dbReference type="EMBL" id="GBRH01276886">
    <property type="protein sequence ID" value="JAD21009.1"/>
    <property type="molecule type" value="Transcribed_RNA"/>
</dbReference>